<proteinExistence type="predicted"/>
<evidence type="ECO:0000313" key="1">
    <source>
        <dbReference type="EMBL" id="CAG9583273.1"/>
    </source>
</evidence>
<keyword evidence="2" id="KW-1185">Reference proteome</keyword>
<organism evidence="1 2">
    <name type="scientific">Danaus chrysippus</name>
    <name type="common">African queen</name>
    <dbReference type="NCBI Taxonomy" id="151541"/>
    <lineage>
        <taxon>Eukaryota</taxon>
        <taxon>Metazoa</taxon>
        <taxon>Ecdysozoa</taxon>
        <taxon>Arthropoda</taxon>
        <taxon>Hexapoda</taxon>
        <taxon>Insecta</taxon>
        <taxon>Pterygota</taxon>
        <taxon>Neoptera</taxon>
        <taxon>Endopterygota</taxon>
        <taxon>Lepidoptera</taxon>
        <taxon>Glossata</taxon>
        <taxon>Ditrysia</taxon>
        <taxon>Papilionoidea</taxon>
        <taxon>Nymphalidae</taxon>
        <taxon>Danainae</taxon>
        <taxon>Danaini</taxon>
        <taxon>Danaina</taxon>
        <taxon>Danaus</taxon>
        <taxon>Anosia</taxon>
    </lineage>
</organism>
<dbReference type="AlphaFoldDB" id="A0A8J2W6R7"/>
<protein>
    <submittedName>
        <fullName evidence="1">(African queen) hypothetical protein</fullName>
    </submittedName>
</protein>
<gene>
    <name evidence="1" type="ORF">DCHRY22_LOCUS14698</name>
</gene>
<dbReference type="EMBL" id="CAKASE010000081">
    <property type="protein sequence ID" value="CAG9583273.1"/>
    <property type="molecule type" value="Genomic_DNA"/>
</dbReference>
<name>A0A8J2W6R7_9NEOP</name>
<sequence>MTNRDGLCRDSVAPPLAVGDVMSISVLSENARAEDLCACVSMQGAAMCACVVEARSLCLPRGTVAGERPALTCVANRLPRWLPTYINISWCFPTVHWC</sequence>
<comment type="caution">
    <text evidence="1">The sequence shown here is derived from an EMBL/GenBank/DDBJ whole genome shotgun (WGS) entry which is preliminary data.</text>
</comment>
<accession>A0A8J2W6R7</accession>
<dbReference type="Proteomes" id="UP000789524">
    <property type="component" value="Unassembled WGS sequence"/>
</dbReference>
<reference evidence="1" key="1">
    <citation type="submission" date="2021-09" db="EMBL/GenBank/DDBJ databases">
        <authorList>
            <person name="Martin H S."/>
        </authorList>
    </citation>
    <scope>NUCLEOTIDE SEQUENCE</scope>
</reference>
<evidence type="ECO:0000313" key="2">
    <source>
        <dbReference type="Proteomes" id="UP000789524"/>
    </source>
</evidence>